<dbReference type="RefSeq" id="YP_009609971.1">
    <property type="nucleotide sequence ID" value="NC_041999.1"/>
</dbReference>
<keyword evidence="2" id="KW-1185">Reference proteome</keyword>
<dbReference type="Proteomes" id="UP000222087">
    <property type="component" value="Segment"/>
</dbReference>
<organism evidence="1 2">
    <name type="scientific">Arthrobacter phage Beans</name>
    <dbReference type="NCBI Taxonomy" id="2015815"/>
    <lineage>
        <taxon>Viruses</taxon>
        <taxon>Duplodnaviria</taxon>
        <taxon>Heunggongvirae</taxon>
        <taxon>Uroviricota</taxon>
        <taxon>Caudoviricetes</taxon>
        <taxon>Berryhillviridae</taxon>
        <taxon>Jawnskivirus</taxon>
        <taxon>Jawnskivirus beans</taxon>
        <taxon>Marthavirus beans</taxon>
    </lineage>
</organism>
<proteinExistence type="predicted"/>
<dbReference type="OrthoDB" id="3076at10239"/>
<sequence>MVTVINEIRNSTFEDWTYTPWQLSNATASVTGSFPQMAQDGTKIVQVVSDGTSVSPVLSLVSATLRPKIQPGQWIGFKAFVATENFNYQTRLQISWRDEAGASILNTSTPYTATPFYAGGYPEIIAQAPAGTVSAALYLQFRNGNDIATVVPAGKRMWADSIRAHVGNDPEQIREWLAAPFWSGDTPADAKYIYGWTGAPANSTAYRVDRLDLLHSWTRKLWGSLPNAHRMADAVQDPGEGYFPLLRWLNGVGALAGEMRDLSDAIWNNELTDLSKTPDAALRWLAQLLGLSETQRAVSLTDLRAALIEITAGGRPAIGTRSSIAEATKRFLTDEKQVTVLPSSITPHTIVLLVRAAEVPGGNLVTLANNVRATGVIPAGHNVIAQNAVATWDSFMAAAGVSWNEKDQKAVTWAKHDTLGVVLEA</sequence>
<evidence type="ECO:0000313" key="1">
    <source>
        <dbReference type="EMBL" id="ASR84708.1"/>
    </source>
</evidence>
<dbReference type="EMBL" id="MF324907">
    <property type="protein sequence ID" value="ASR84708.1"/>
    <property type="molecule type" value="Genomic_DNA"/>
</dbReference>
<evidence type="ECO:0000313" key="2">
    <source>
        <dbReference type="Proteomes" id="UP000222087"/>
    </source>
</evidence>
<protein>
    <recommendedName>
        <fullName evidence="3">Minor tail protein</fullName>
    </recommendedName>
</protein>
<gene>
    <name evidence="1" type="primary">30</name>
    <name evidence="1" type="ORF">SEA_BEANS_30</name>
</gene>
<dbReference type="Gene3D" id="2.60.120.260">
    <property type="entry name" value="Galactose-binding domain-like"/>
    <property type="match status" value="1"/>
</dbReference>
<dbReference type="GeneID" id="40086055"/>
<name>A0A222ZJR7_9CAUD</name>
<dbReference type="KEGG" id="vg:40086055"/>
<reference evidence="1 2" key="1">
    <citation type="submission" date="2017-06" db="EMBL/GenBank/DDBJ databases">
        <authorList>
            <person name="Farren J.M."/>
            <person name="Feneis A.M."/>
            <person name="Firkus N.C."/>
            <person name="Flanders A.H."/>
            <person name="Ford M.A."/>
            <person name="Greenwaldt M.E."/>
            <person name="Htoo L.P."/>
            <person name="Johnson E.S."/>
            <person name="Kubacki D.C."/>
            <person name="Lee D.S."/>
            <person name="Revie H.B."/>
            <person name="Rossin C."/>
            <person name="Schommer E.M."/>
            <person name="Schroeder K.A."/>
            <person name="Struss M.J."/>
            <person name="Tarras A.R."/>
            <person name="Troje M.P."/>
            <person name="Urick M.N."/>
            <person name="Williams B.R."/>
            <person name="Witt A.Y."/>
            <person name="Bonilla J.A."/>
            <person name="Klyczek K."/>
            <person name="Garlena R.A."/>
            <person name="Russell D.A."/>
            <person name="Pope W.H."/>
            <person name="Jacobs-Sera D."/>
            <person name="Hendrix R.W."/>
            <person name="Hatfull G.F."/>
        </authorList>
    </citation>
    <scope>NUCLEOTIDE SEQUENCE [LARGE SCALE GENOMIC DNA]</scope>
</reference>
<accession>A0A222ZJR7</accession>
<evidence type="ECO:0008006" key="3">
    <source>
        <dbReference type="Google" id="ProtNLM"/>
    </source>
</evidence>